<dbReference type="InterPro" id="IPR009004">
    <property type="entry name" value="Transposase_Mu_C"/>
</dbReference>
<keyword evidence="1" id="KW-0175">Coiled coil</keyword>
<evidence type="ECO:0000313" key="5">
    <source>
        <dbReference type="Proteomes" id="UP000570851"/>
    </source>
</evidence>
<dbReference type="Pfam" id="PF13551">
    <property type="entry name" value="HTH_29"/>
    <property type="match status" value="1"/>
</dbReference>
<keyword evidence="5" id="KW-1185">Reference proteome</keyword>
<feature type="region of interest" description="Disordered" evidence="2">
    <location>
        <begin position="243"/>
        <end position="264"/>
    </location>
</feature>
<dbReference type="InterPro" id="IPR036397">
    <property type="entry name" value="RNaseH_sf"/>
</dbReference>
<dbReference type="PANTHER" id="PTHR35004:SF6">
    <property type="entry name" value="TRANSPOSASE"/>
    <property type="match status" value="1"/>
</dbReference>
<feature type="coiled-coil region" evidence="1">
    <location>
        <begin position="592"/>
        <end position="619"/>
    </location>
</feature>
<accession>A0ABR6S5P3</accession>
<dbReference type="PANTHER" id="PTHR35004">
    <property type="entry name" value="TRANSPOSASE RV3428C-RELATED"/>
    <property type="match status" value="1"/>
</dbReference>
<organism evidence="4 5">
    <name type="scientific">Trichormus variabilis N2B</name>
    <dbReference type="NCBI Taxonomy" id="2681315"/>
    <lineage>
        <taxon>Bacteria</taxon>
        <taxon>Bacillati</taxon>
        <taxon>Cyanobacteriota</taxon>
        <taxon>Cyanophyceae</taxon>
        <taxon>Nostocales</taxon>
        <taxon>Nostocaceae</taxon>
        <taxon>Trichormus</taxon>
    </lineage>
</organism>
<dbReference type="EMBL" id="JACKZP010000018">
    <property type="protein sequence ID" value="MBC1301692.1"/>
    <property type="molecule type" value="Genomic_DNA"/>
</dbReference>
<dbReference type="PROSITE" id="PS50994">
    <property type="entry name" value="INTEGRASE"/>
    <property type="match status" value="1"/>
</dbReference>
<evidence type="ECO:0000256" key="2">
    <source>
        <dbReference type="SAM" id="MobiDB-lite"/>
    </source>
</evidence>
<reference evidence="4 5" key="1">
    <citation type="submission" date="2019-11" db="EMBL/GenBank/DDBJ databases">
        <title>Comparison of genomes from free-living endosymbiotic cyanobacteria isolated from Azolla.</title>
        <authorList>
            <person name="Thiel T."/>
            <person name="Pratte B."/>
        </authorList>
    </citation>
    <scope>NUCLEOTIDE SEQUENCE [LARGE SCALE GENOMIC DNA]</scope>
    <source>
        <strain evidence="4 5">N2B</strain>
    </source>
</reference>
<comment type="caution">
    <text evidence="4">The sequence shown here is derived from an EMBL/GenBank/DDBJ whole genome shotgun (WGS) entry which is preliminary data.</text>
</comment>
<dbReference type="InterPro" id="IPR012337">
    <property type="entry name" value="RNaseH-like_sf"/>
</dbReference>
<dbReference type="Pfam" id="PF09299">
    <property type="entry name" value="Mu-transpos_C"/>
    <property type="match status" value="1"/>
</dbReference>
<evidence type="ECO:0000259" key="3">
    <source>
        <dbReference type="PROSITE" id="PS50994"/>
    </source>
</evidence>
<dbReference type="GeneID" id="58724005"/>
<name>A0ABR6S5P3_ANAVA</name>
<dbReference type="InterPro" id="IPR015378">
    <property type="entry name" value="Transposase-like_Mu_C"/>
</dbReference>
<feature type="domain" description="Integrase catalytic" evidence="3">
    <location>
        <begin position="267"/>
        <end position="475"/>
    </location>
</feature>
<dbReference type="Gene3D" id="2.30.30.130">
    <property type="entry name" value="Transposase, Mu, C-terminal"/>
    <property type="match status" value="1"/>
</dbReference>
<dbReference type="SUPFAM" id="SSF50610">
    <property type="entry name" value="mu transposase, C-terminal domain"/>
    <property type="match status" value="1"/>
</dbReference>
<dbReference type="RefSeq" id="WP_011318171.1">
    <property type="nucleotide sequence ID" value="NZ_JACKZP010000018.1"/>
</dbReference>
<protein>
    <submittedName>
        <fullName evidence="4">DDE-type integrase/transposase/recombinase</fullName>
    </submittedName>
</protein>
<proteinExistence type="predicted"/>
<sequence>MNYLDVDNQFELEDEDDFLLDDEDADILDFSIEVESLSNDGNSVAEDKLVEFLDQRYLEDSELRLSGEQRLKLEIIRNLREPCDRLTYGKRLEEAAKKLGKSERTVRRLIKSWEEKGIAALAEVPRADKGQVRKSEYWYNLSLKIYKQGNKGDKGDKGDKGSDRMTRTQVAEKVETKAYEFAKKELEAEISKLESQGFRGQDLDWELKKLIKIKEKAEGFKYWSKYGKPPSTRTVERWLKPVEEKRHKSRTSRSPGWHGSEHTIKTRDGQEISIKYTNQVWQIDHTKADILLVDEDGEEIGRPQLTTVIDCYSRCIVGFRLGFAAPSSQVVALALRHAIMPKRYSSEYELRCKWSAYGVPKYVYTDGGKDFRSKHLVEWIANELDFEPILRSKPSDGGIVERPFRTISGLLSEMPGYTGSSVKDRPEGAEKKACISLPELEKLIVGYIVDSYNQKPDARSQANPLTPKQSRIERWEKGLQMPPTLLNDRELDICLMKAAERVVYDNGYLNFSGLRYRGENLGAYAGDKVILRFDPRDITMVLVYGRKNNKEIFLARAYAIGLEAASLSVEEVKYARKKAENSGKGINNISILEEALRRRNFLQQKKNKTKAERRRSEEKRIEKIPQVLTEKKNEQVAVLISQPEDDEPIEKLDLKLLREELGL</sequence>
<dbReference type="InterPro" id="IPR001584">
    <property type="entry name" value="Integrase_cat-core"/>
</dbReference>
<dbReference type="Proteomes" id="UP000570851">
    <property type="component" value="Unassembled WGS sequence"/>
</dbReference>
<gene>
    <name evidence="4" type="ORF">GNE12_07150</name>
</gene>
<dbReference type="SUPFAM" id="SSF53098">
    <property type="entry name" value="Ribonuclease H-like"/>
    <property type="match status" value="1"/>
</dbReference>
<dbReference type="Gene3D" id="3.30.420.10">
    <property type="entry name" value="Ribonuclease H-like superfamily/Ribonuclease H"/>
    <property type="match status" value="1"/>
</dbReference>
<evidence type="ECO:0000256" key="1">
    <source>
        <dbReference type="SAM" id="Coils"/>
    </source>
</evidence>
<evidence type="ECO:0000313" key="4">
    <source>
        <dbReference type="EMBL" id="MBC1301692.1"/>
    </source>
</evidence>